<accession>A0A2T4PVF7</accession>
<dbReference type="STRING" id="1167632.GCA_000286335_01215"/>
<dbReference type="SUPFAM" id="SSF54427">
    <property type="entry name" value="NTF2-like"/>
    <property type="match status" value="1"/>
</dbReference>
<evidence type="ECO:0000313" key="2">
    <source>
        <dbReference type="Proteomes" id="UP000241209"/>
    </source>
</evidence>
<dbReference type="Proteomes" id="UP000241209">
    <property type="component" value="Unassembled WGS sequence"/>
</dbReference>
<protein>
    <recommendedName>
        <fullName evidence="3">SnoaL-like domain-containing protein</fullName>
    </recommendedName>
</protein>
<proteinExistence type="predicted"/>
<dbReference type="InterPro" id="IPR032710">
    <property type="entry name" value="NTF2-like_dom_sf"/>
</dbReference>
<dbReference type="EMBL" id="PZFK01000005">
    <property type="protein sequence ID" value="PTI30426.1"/>
    <property type="molecule type" value="Genomic_DNA"/>
</dbReference>
<evidence type="ECO:0008006" key="3">
    <source>
        <dbReference type="Google" id="ProtNLM"/>
    </source>
</evidence>
<sequence>MNKRFSWKAFMEDLTEEKEELNIAPAQPSEEHMKQVMQSHIDAINHKGVGATYSSDFKGEDPVGTAPITTGGGDMINELKEIFDVPFTPQRAELISPISTSFGNAAAMAFKLYVDVNGQNISIDIIDVFEFNEQGEVTEQKAYWGKENVTLLD</sequence>
<organism evidence="1 2">
    <name type="scientific">Mammaliicoccus vitulinus</name>
    <dbReference type="NCBI Taxonomy" id="71237"/>
    <lineage>
        <taxon>Bacteria</taxon>
        <taxon>Bacillati</taxon>
        <taxon>Bacillota</taxon>
        <taxon>Bacilli</taxon>
        <taxon>Bacillales</taxon>
        <taxon>Staphylococcaceae</taxon>
        <taxon>Mammaliicoccus</taxon>
    </lineage>
</organism>
<comment type="caution">
    <text evidence="1">The sequence shown here is derived from an EMBL/GenBank/DDBJ whole genome shotgun (WGS) entry which is preliminary data.</text>
</comment>
<dbReference type="Gene3D" id="3.10.450.50">
    <property type="match status" value="1"/>
</dbReference>
<evidence type="ECO:0000313" key="1">
    <source>
        <dbReference type="EMBL" id="PTI30426.1"/>
    </source>
</evidence>
<reference evidence="1 2" key="1">
    <citation type="journal article" date="2016" name="Front. Microbiol.">
        <title>Comprehensive Phylogenetic Analysis of Bovine Non-aureus Staphylococci Species Based on Whole-Genome Sequencing.</title>
        <authorList>
            <person name="Naushad S."/>
            <person name="Barkema H.W."/>
            <person name="Luby C."/>
            <person name="Condas L.A."/>
            <person name="Nobrega D.B."/>
            <person name="Carson D.A."/>
            <person name="De Buck J."/>
        </authorList>
    </citation>
    <scope>NUCLEOTIDE SEQUENCE [LARGE SCALE GENOMIC DNA]</scope>
    <source>
        <strain evidence="1 2">SNUC 2204</strain>
    </source>
</reference>
<name>A0A2T4PVF7_9STAP</name>
<dbReference type="RefSeq" id="WP_016911901.1">
    <property type="nucleotide sequence ID" value="NZ_BMDF01000008.1"/>
</dbReference>
<dbReference type="AlphaFoldDB" id="A0A2T4PVF7"/>
<gene>
    <name evidence="1" type="ORF">BU072_03185</name>
</gene>
<dbReference type="GeneID" id="64117932"/>